<evidence type="ECO:0000313" key="6">
    <source>
        <dbReference type="Proteomes" id="UP000317638"/>
    </source>
</evidence>
<dbReference type="SUPFAM" id="SSF46785">
    <property type="entry name" value="Winged helix' DNA-binding domain"/>
    <property type="match status" value="1"/>
</dbReference>
<evidence type="ECO:0000313" key="5">
    <source>
        <dbReference type="EMBL" id="TRY17132.1"/>
    </source>
</evidence>
<dbReference type="AlphaFoldDB" id="A0A553JXG2"/>
<keyword evidence="2" id="KW-0805">Transcription regulation</keyword>
<proteinExistence type="inferred from homology"/>
<dbReference type="InterPro" id="IPR036388">
    <property type="entry name" value="WH-like_DNA-bd_sf"/>
</dbReference>
<dbReference type="Proteomes" id="UP000317638">
    <property type="component" value="Unassembled WGS sequence"/>
</dbReference>
<evidence type="ECO:0000256" key="3">
    <source>
        <dbReference type="ARBA" id="ARBA00023125"/>
    </source>
</evidence>
<organism evidence="5 6">
    <name type="scientific">Tessaracoccus rhinocerotis</name>
    <dbReference type="NCBI Taxonomy" id="1689449"/>
    <lineage>
        <taxon>Bacteria</taxon>
        <taxon>Bacillati</taxon>
        <taxon>Actinomycetota</taxon>
        <taxon>Actinomycetes</taxon>
        <taxon>Propionibacteriales</taxon>
        <taxon>Propionibacteriaceae</taxon>
        <taxon>Tessaracoccus</taxon>
    </lineage>
</organism>
<dbReference type="EMBL" id="VKKG01000006">
    <property type="protein sequence ID" value="TRY17132.1"/>
    <property type="molecule type" value="Genomic_DNA"/>
</dbReference>
<dbReference type="Pfam" id="PF03965">
    <property type="entry name" value="Penicillinase_R"/>
    <property type="match status" value="1"/>
</dbReference>
<dbReference type="Gene3D" id="6.10.140.850">
    <property type="match status" value="1"/>
</dbReference>
<comment type="similarity">
    <text evidence="1">Belongs to the BlaI transcriptional regulatory family.</text>
</comment>
<dbReference type="InterPro" id="IPR005650">
    <property type="entry name" value="BlaI_family"/>
</dbReference>
<accession>A0A553JXG2</accession>
<keyword evidence="3" id="KW-0238">DNA-binding</keyword>
<evidence type="ECO:0000256" key="1">
    <source>
        <dbReference type="ARBA" id="ARBA00011046"/>
    </source>
</evidence>
<dbReference type="GO" id="GO:0045892">
    <property type="term" value="P:negative regulation of DNA-templated transcription"/>
    <property type="evidence" value="ECO:0007669"/>
    <property type="project" value="InterPro"/>
</dbReference>
<reference evidence="5 6" key="1">
    <citation type="submission" date="2019-07" db="EMBL/GenBank/DDBJ databases">
        <authorList>
            <person name="Zhou L.-Y."/>
        </authorList>
    </citation>
    <scope>NUCLEOTIDE SEQUENCE [LARGE SCALE GENOMIC DNA]</scope>
    <source>
        <strain evidence="5 6">YIM 101269</strain>
    </source>
</reference>
<gene>
    <name evidence="5" type="ORF">FOJ82_13675</name>
</gene>
<evidence type="ECO:0000256" key="4">
    <source>
        <dbReference type="ARBA" id="ARBA00023163"/>
    </source>
</evidence>
<dbReference type="OrthoDB" id="9813987at2"/>
<keyword evidence="4" id="KW-0804">Transcription</keyword>
<dbReference type="Gene3D" id="1.10.10.10">
    <property type="entry name" value="Winged helix-like DNA-binding domain superfamily/Winged helix DNA-binding domain"/>
    <property type="match status" value="1"/>
</dbReference>
<evidence type="ECO:0000256" key="2">
    <source>
        <dbReference type="ARBA" id="ARBA00023015"/>
    </source>
</evidence>
<keyword evidence="6" id="KW-1185">Reference proteome</keyword>
<dbReference type="InterPro" id="IPR036390">
    <property type="entry name" value="WH_DNA-bd_sf"/>
</dbReference>
<protein>
    <submittedName>
        <fullName evidence="5">BlaI/MecI/CopY family transcriptional regulator</fullName>
    </submittedName>
</protein>
<dbReference type="GO" id="GO:0003677">
    <property type="term" value="F:DNA binding"/>
    <property type="evidence" value="ECO:0007669"/>
    <property type="project" value="UniProtKB-KW"/>
</dbReference>
<comment type="caution">
    <text evidence="5">The sequence shown here is derived from an EMBL/GenBank/DDBJ whole genome shotgun (WGS) entry which is preliminary data.</text>
</comment>
<sequence>MIGRKRAPGALEAEIMQVLWDRAEPISAREVQEALTGPEPATTTVLTVLDRLHKKGLVRRCGEGPRKVRFTATQSGEEQASTTMLSALGGATDREAVLLKFAGNLQPDDVDVLRRALEANTRQRG</sequence>
<name>A0A553JXG2_9ACTN</name>